<sequence length="448" mass="48843">MAGATVSLDANEPQTEPVAGMAATAGGCPFTGAVARGPIEPIPVREGFDFTDPDLIADRIPLEELATLRQTAPIFWNPQTREESSFDDGGFWMVSRHEDVKAISSAREGWSSEENTAVVKFDGATVGPDERAIQREMILNMDAPRHTKVRGIIGRGSFTPRAIGRIADALDARARQIVAEAVARGTGDLVLDVSSELPLQAIADLVGFPQEDRKRIFDWSNQMVSYDDPEFDVEPAVAAAEILGYGMELGEARKADPGNDIASKLVTADIDGELLTSEEFAYFCLILAVAGNETTRNAISHGMQAFFENPDQWELFKAERPQTTADEIVRWASPIVIFQRTATTDHELHGTTIRAGQRVGMSYSSANFDETVFDEPHRFDITRDPNPHVGFGGGGAHYCIGANLARMEINLMFNAIADLAPDIAPLGEPRRLRSAWINGIKGLPVRYA</sequence>
<dbReference type="RefSeq" id="WP_012224788.1">
    <property type="nucleotide sequence ID" value="NZ_HG422565.1"/>
</dbReference>
<evidence type="ECO:0000256" key="6">
    <source>
        <dbReference type="ARBA" id="ARBA00023033"/>
    </source>
</evidence>
<dbReference type="Gene3D" id="1.10.630.10">
    <property type="entry name" value="Cytochrome P450"/>
    <property type="match status" value="1"/>
</dbReference>
<dbReference type="PANTHER" id="PTHR46696">
    <property type="entry name" value="P450, PUTATIVE (EUROFUNG)-RELATED"/>
    <property type="match status" value="1"/>
</dbReference>
<dbReference type="CDD" id="cd11033">
    <property type="entry name" value="CYP142-like"/>
    <property type="match status" value="1"/>
</dbReference>
<dbReference type="GO" id="GO:0008395">
    <property type="term" value="F:steroid hydroxylase activity"/>
    <property type="evidence" value="ECO:0007669"/>
    <property type="project" value="TreeGrafter"/>
</dbReference>
<comment type="similarity">
    <text evidence="1">Belongs to the cytochrome P450 family.</text>
</comment>
<evidence type="ECO:0000313" key="8">
    <source>
        <dbReference type="Proteomes" id="UP000018291"/>
    </source>
</evidence>
<organism evidence="7 8">
    <name type="scientific">Candidatus Neomicrothrix parvicella RN1</name>
    <dbReference type="NCBI Taxonomy" id="1229780"/>
    <lineage>
        <taxon>Bacteria</taxon>
        <taxon>Bacillati</taxon>
        <taxon>Actinomycetota</taxon>
        <taxon>Acidimicrobiia</taxon>
        <taxon>Acidimicrobiales</taxon>
        <taxon>Microthrixaceae</taxon>
        <taxon>Candidatus Neomicrothrix</taxon>
    </lineage>
</organism>
<evidence type="ECO:0000256" key="5">
    <source>
        <dbReference type="ARBA" id="ARBA00023004"/>
    </source>
</evidence>
<evidence type="ECO:0000256" key="1">
    <source>
        <dbReference type="ARBA" id="ARBA00010617"/>
    </source>
</evidence>
<dbReference type="EC" id="1.14.13.-" evidence="7"/>
<evidence type="ECO:0000256" key="2">
    <source>
        <dbReference type="ARBA" id="ARBA00022617"/>
    </source>
</evidence>
<evidence type="ECO:0000256" key="3">
    <source>
        <dbReference type="ARBA" id="ARBA00022723"/>
    </source>
</evidence>
<dbReference type="Pfam" id="PF00067">
    <property type="entry name" value="p450"/>
    <property type="match status" value="1"/>
</dbReference>
<dbReference type="SUPFAM" id="SSF48264">
    <property type="entry name" value="Cytochrome P450"/>
    <property type="match status" value="1"/>
</dbReference>
<comment type="caution">
    <text evidence="7">The sequence shown here is derived from an EMBL/GenBank/DDBJ whole genome shotgun (WGS) entry which is preliminary data.</text>
</comment>
<dbReference type="eggNOG" id="COG2124">
    <property type="taxonomic scope" value="Bacteria"/>
</dbReference>
<protein>
    <submittedName>
        <fullName evidence="7">Steroid C27-monooxygenase</fullName>
        <ecNumber evidence="7">1.14.13.-</ecNumber>
    </submittedName>
</protein>
<dbReference type="GO" id="GO:0036199">
    <property type="term" value="F:cholest-4-en-3-one 26-monooxygenase activity"/>
    <property type="evidence" value="ECO:0007669"/>
    <property type="project" value="TreeGrafter"/>
</dbReference>
<dbReference type="GO" id="GO:0005506">
    <property type="term" value="F:iron ion binding"/>
    <property type="evidence" value="ECO:0007669"/>
    <property type="project" value="InterPro"/>
</dbReference>
<keyword evidence="4 7" id="KW-0560">Oxidoreductase</keyword>
<dbReference type="AlphaFoldDB" id="R4YXJ4"/>
<dbReference type="HOGENOM" id="CLU_033716_0_0_11"/>
<keyword evidence="5" id="KW-0408">Iron</keyword>
<dbReference type="GO" id="GO:0006707">
    <property type="term" value="P:cholesterol catabolic process"/>
    <property type="evidence" value="ECO:0007669"/>
    <property type="project" value="TreeGrafter"/>
</dbReference>
<name>R4YXJ4_9ACTN</name>
<dbReference type="InterPro" id="IPR036396">
    <property type="entry name" value="Cyt_P450_sf"/>
</dbReference>
<dbReference type="STRING" id="1229780.BN381_150018"/>
<evidence type="ECO:0000256" key="4">
    <source>
        <dbReference type="ARBA" id="ARBA00023002"/>
    </source>
</evidence>
<dbReference type="Proteomes" id="UP000018291">
    <property type="component" value="Unassembled WGS sequence"/>
</dbReference>
<dbReference type="PANTHER" id="PTHR46696:SF4">
    <property type="entry name" value="BIOTIN BIOSYNTHESIS CYTOCHROME P450"/>
    <property type="match status" value="1"/>
</dbReference>
<dbReference type="GO" id="GO:0020037">
    <property type="term" value="F:heme binding"/>
    <property type="evidence" value="ECO:0007669"/>
    <property type="project" value="InterPro"/>
</dbReference>
<keyword evidence="8" id="KW-1185">Reference proteome</keyword>
<dbReference type="PRINTS" id="PR00359">
    <property type="entry name" value="BP450"/>
</dbReference>
<keyword evidence="6 7" id="KW-0503">Monooxygenase</keyword>
<dbReference type="InterPro" id="IPR001128">
    <property type="entry name" value="Cyt_P450"/>
</dbReference>
<keyword evidence="3" id="KW-0479">Metal-binding</keyword>
<proteinExistence type="inferred from homology"/>
<reference evidence="7 8" key="1">
    <citation type="journal article" date="2013" name="ISME J.">
        <title>Metabolic model for the filamentous 'Candidatus Microthrix parvicella' based on genomic and metagenomic analyses.</title>
        <authorList>
            <person name="Jon McIlroy S."/>
            <person name="Kristiansen R."/>
            <person name="Albertsen M."/>
            <person name="Michael Karst S."/>
            <person name="Rossetti S."/>
            <person name="Lund Nielsen J."/>
            <person name="Tandoi V."/>
            <person name="James Seviour R."/>
            <person name="Nielsen P.H."/>
        </authorList>
    </citation>
    <scope>NUCLEOTIDE SEQUENCE [LARGE SCALE GENOMIC DNA]</scope>
    <source>
        <strain evidence="7 8">RN1</strain>
    </source>
</reference>
<keyword evidence="2" id="KW-0349">Heme</keyword>
<dbReference type="EMBL" id="CANL01000007">
    <property type="protein sequence ID" value="CCM62905.1"/>
    <property type="molecule type" value="Genomic_DNA"/>
</dbReference>
<dbReference type="FunFam" id="1.10.630.10:FF:000018">
    <property type="entry name" value="Cytochrome P450 monooxygenase"/>
    <property type="match status" value="1"/>
</dbReference>
<gene>
    <name evidence="7" type="primary">cyp</name>
    <name evidence="7" type="ORF">BN381_150018</name>
</gene>
<evidence type="ECO:0000313" key="7">
    <source>
        <dbReference type="EMBL" id="CCM62905.1"/>
    </source>
</evidence>
<accession>R4YXJ4</accession>
<dbReference type="InterPro" id="IPR002397">
    <property type="entry name" value="Cyt_P450_B"/>
</dbReference>